<dbReference type="Pfam" id="PF01364">
    <property type="entry name" value="Peptidase_C25"/>
    <property type="match status" value="1"/>
</dbReference>
<sequence length="1027" mass="118635">MKKFYILLIFIFLSLLTFAERIEIPIDEENSFDANISKYNENYFYHIKKSYPVIPSLKFKKVFENDIDIDSIYLVKEKIIKIKVSNILVGENPLPKEFEKSEKSKLEKIKGKFPIEDYKVFKTYYKGKTILSGYVCDYFYQNGEVFKITGKLVIEYRKNDKNLIKGNKGIKKFLIITDDSLKSFWNDYVDLNKTYSFDIKGVNEIYSIYPSITKPQAIREYIKSLYESGSLEGVLLGGDVSVVPPFYVQLIITPQLSSSEQTIPTDKFFACLDGNPNFVNDTFFDDGSDIDIGMDILLGRVPVKNRNDILNFIQKVKNFENITNDTILLAASYLDVNTDGSQNCENMIKNIPIYNPTIKLYERYDNLSSFSFIENINKSPFLVSHDGHGNYSVIQTGIDYTTRENFDTLKNSKPILFYSISCFSAAYDYDCVAEHFILSPNGGGYYIGNSRYGWYTPYFSGFGTGDIYNYTFFKKFFNESNNPSEVLSKTFLEFVEEIKLKNDWRWQFFTLNYFGDPLLNLKVNKENSYIKFIQPIYKNGYLNFSVKVLDSCLVKIEGNTFTIDTVLYKDKNIFCCRIDNSDSIKLFLRMNESLTLDTFVLPLDATQKSVYISDYNFTLFQDTLFLNLSLKTDSNGFYNIKANGILDTLILIEGDTIYYLENDTTISFKFIRQKGLDDLSSIPLDLNGNSIYLQYGKNISKNLNVKIFPEKQHYDYGDLVKLNITAENLLFDTLHLLFNSKSYPLIKGLNIISDSFVLTNFGSIESLKVEVVSNLEKSDLMYGLNINGNTSFQNFENSPTLKVDSSTAFFHLSTRRSLSGYYSLFSGYKTSETYPPNYLTSFYSDTFIFDTTYIFGFSAFVDIEPGMDYFVVRILSDSFKVPIITLSDRLTDFKSYIFNASDYRMLQGKKSLLQFSFYSENDNVQYKGVYIDDLVLPGILVENSGFYLKGIDSPKRFELYYKNGSILIESPFDEYTLKIYDISGKLIFKNELRKNRNTIKFNSPSGIYFIKVESKGEIFKEKIFILK</sequence>
<dbReference type="Gene3D" id="3.40.50.10390">
    <property type="entry name" value="Gingipain r, domain 1"/>
    <property type="match status" value="1"/>
</dbReference>
<dbReference type="SUPFAM" id="SSF52129">
    <property type="entry name" value="Caspase-like"/>
    <property type="match status" value="1"/>
</dbReference>
<evidence type="ECO:0000259" key="3">
    <source>
        <dbReference type="Pfam" id="PF18962"/>
    </source>
</evidence>
<evidence type="ECO:0000313" key="4">
    <source>
        <dbReference type="EMBL" id="HFK24112.1"/>
    </source>
</evidence>
<feature type="domain" description="Secretion system C-terminal sorting" evidence="3">
    <location>
        <begin position="972"/>
        <end position="1025"/>
    </location>
</feature>
<dbReference type="InterPro" id="IPR029031">
    <property type="entry name" value="Gingipain_N_sf"/>
</dbReference>
<organism evidence="4">
    <name type="scientific">candidate division WOR-3 bacterium</name>
    <dbReference type="NCBI Taxonomy" id="2052148"/>
    <lineage>
        <taxon>Bacteria</taxon>
        <taxon>Bacteria division WOR-3</taxon>
    </lineage>
</organism>
<dbReference type="EMBL" id="DSTT01000005">
    <property type="protein sequence ID" value="HFK24112.1"/>
    <property type="molecule type" value="Genomic_DNA"/>
</dbReference>
<dbReference type="InterPro" id="IPR029030">
    <property type="entry name" value="Caspase-like_dom_sf"/>
</dbReference>
<name>A0A7C3J6Y9_UNCW3</name>
<dbReference type="Gene3D" id="3.40.50.1460">
    <property type="match status" value="1"/>
</dbReference>
<dbReference type="GO" id="GO:0006508">
    <property type="term" value="P:proteolysis"/>
    <property type="evidence" value="ECO:0007669"/>
    <property type="project" value="InterPro"/>
</dbReference>
<evidence type="ECO:0000256" key="1">
    <source>
        <dbReference type="ARBA" id="ARBA00022729"/>
    </source>
</evidence>
<feature type="domain" description="Gingipain" evidence="2">
    <location>
        <begin position="173"/>
        <end position="521"/>
    </location>
</feature>
<accession>A0A7C3J6Y9</accession>
<gene>
    <name evidence="4" type="ORF">ENS15_05625</name>
</gene>
<dbReference type="InterPro" id="IPR001769">
    <property type="entry name" value="Gingipain"/>
</dbReference>
<reference evidence="4" key="1">
    <citation type="journal article" date="2020" name="mSystems">
        <title>Genome- and Community-Level Interaction Insights into Carbon Utilization and Element Cycling Functions of Hydrothermarchaeota in Hydrothermal Sediment.</title>
        <authorList>
            <person name="Zhou Z."/>
            <person name="Liu Y."/>
            <person name="Xu W."/>
            <person name="Pan J."/>
            <person name="Luo Z.H."/>
            <person name="Li M."/>
        </authorList>
    </citation>
    <scope>NUCLEOTIDE SEQUENCE [LARGE SCALE GENOMIC DNA]</scope>
    <source>
        <strain evidence="4">SpSt-464</strain>
    </source>
</reference>
<protein>
    <submittedName>
        <fullName evidence="4">T9SS type A sorting domain-containing protein</fullName>
    </submittedName>
</protein>
<dbReference type="AlphaFoldDB" id="A0A7C3J6Y9"/>
<evidence type="ECO:0000259" key="2">
    <source>
        <dbReference type="Pfam" id="PF01364"/>
    </source>
</evidence>
<proteinExistence type="predicted"/>
<keyword evidence="1" id="KW-0732">Signal</keyword>
<comment type="caution">
    <text evidence="4">The sequence shown here is derived from an EMBL/GenBank/DDBJ whole genome shotgun (WGS) entry which is preliminary data.</text>
</comment>
<dbReference type="Pfam" id="PF18962">
    <property type="entry name" value="Por_Secre_tail"/>
    <property type="match status" value="1"/>
</dbReference>
<dbReference type="InterPro" id="IPR026444">
    <property type="entry name" value="Secre_tail"/>
</dbReference>
<dbReference type="GO" id="GO:0008234">
    <property type="term" value="F:cysteine-type peptidase activity"/>
    <property type="evidence" value="ECO:0007669"/>
    <property type="project" value="InterPro"/>
</dbReference>
<dbReference type="NCBIfam" id="TIGR04183">
    <property type="entry name" value="Por_Secre_tail"/>
    <property type="match status" value="1"/>
</dbReference>